<dbReference type="AlphaFoldDB" id="A0A7Y6A3L5"/>
<gene>
    <name evidence="1" type="ORF">HP550_14595</name>
</gene>
<dbReference type="RefSeq" id="WP_175348404.1">
    <property type="nucleotide sequence ID" value="NZ_JABMCI010000067.1"/>
</dbReference>
<protein>
    <submittedName>
        <fullName evidence="1">Uncharacterized protein</fullName>
    </submittedName>
</protein>
<dbReference type="EMBL" id="JABMCI010000067">
    <property type="protein sequence ID" value="NUU18483.1"/>
    <property type="molecule type" value="Genomic_DNA"/>
</dbReference>
<comment type="caution">
    <text evidence="1">The sequence shown here is derived from an EMBL/GenBank/DDBJ whole genome shotgun (WGS) entry which is preliminary data.</text>
</comment>
<sequence length="151" mass="16620">MAKKKSTGVALAVAWPLAKKVAAQVSVIVANNPEIQKRLENLGKKFADVQRARTPEAKIARAMESVREQAEIVLRSETSAAESVASVQAMGWKQRADQVERALRILQHQPRKMQKSQLPRIEAMADSLVAEVLTSLIDDAVDGEPRDQIGR</sequence>
<reference evidence="1 2" key="1">
    <citation type="submission" date="2020-05" db="EMBL/GenBank/DDBJ databases">
        <title>Genome Sequencing of Type Strains.</title>
        <authorList>
            <person name="Lemaire J.F."/>
            <person name="Inderbitzin P."/>
            <person name="Gregorio O.A."/>
            <person name="Collins S.B."/>
            <person name="Wespe N."/>
            <person name="Knight-Connoni V."/>
        </authorList>
    </citation>
    <scope>NUCLEOTIDE SEQUENCE [LARGE SCALE GENOMIC DNA]</scope>
    <source>
        <strain evidence="1 2">ATCC 25174</strain>
    </source>
</reference>
<proteinExistence type="predicted"/>
<keyword evidence="2" id="KW-1185">Reference proteome</keyword>
<name>A0A7Y6A3L5_9CELL</name>
<evidence type="ECO:0000313" key="2">
    <source>
        <dbReference type="Proteomes" id="UP000565724"/>
    </source>
</evidence>
<organism evidence="1 2">
    <name type="scientific">Cellulomonas humilata</name>
    <dbReference type="NCBI Taxonomy" id="144055"/>
    <lineage>
        <taxon>Bacteria</taxon>
        <taxon>Bacillati</taxon>
        <taxon>Actinomycetota</taxon>
        <taxon>Actinomycetes</taxon>
        <taxon>Micrococcales</taxon>
        <taxon>Cellulomonadaceae</taxon>
        <taxon>Cellulomonas</taxon>
    </lineage>
</organism>
<dbReference type="Proteomes" id="UP000565724">
    <property type="component" value="Unassembled WGS sequence"/>
</dbReference>
<accession>A0A7Y6A3L5</accession>
<evidence type="ECO:0000313" key="1">
    <source>
        <dbReference type="EMBL" id="NUU18483.1"/>
    </source>
</evidence>